<proteinExistence type="predicted"/>
<protein>
    <submittedName>
        <fullName evidence="2">Uncharacterized protein</fullName>
    </submittedName>
</protein>
<reference evidence="3" key="1">
    <citation type="submission" date="2024-07" db="EMBL/GenBank/DDBJ databases">
        <title>Two chromosome-level genome assemblies of Korean endemic species Abeliophyllum distichum and Forsythia ovata (Oleaceae).</title>
        <authorList>
            <person name="Jang H."/>
        </authorList>
    </citation>
    <scope>NUCLEOTIDE SEQUENCE [LARGE SCALE GENOMIC DNA]</scope>
</reference>
<evidence type="ECO:0000313" key="2">
    <source>
        <dbReference type="EMBL" id="KAL2469285.1"/>
    </source>
</evidence>
<feature type="compositionally biased region" description="Basic and acidic residues" evidence="1">
    <location>
        <begin position="21"/>
        <end position="36"/>
    </location>
</feature>
<dbReference type="Proteomes" id="UP001604277">
    <property type="component" value="Unassembled WGS sequence"/>
</dbReference>
<name>A0ABD1PZH8_9LAMI</name>
<dbReference type="EMBL" id="JBFOLJ010000016">
    <property type="protein sequence ID" value="KAL2469285.1"/>
    <property type="molecule type" value="Genomic_DNA"/>
</dbReference>
<sequence length="133" mass="15316">MSAESPDDDAVSVEEELGGGGERKVATPRNRVERSSLMHAEGLLGEEDTDNMVEGFLRANMSKIGHDRRISEYVTIGKDRTIERKRSSLKTRHRLNPIDHMWLCLITYKEYGRVSRSNGMYHDRRRNDIIINN</sequence>
<feature type="compositionally biased region" description="Acidic residues" evidence="1">
    <location>
        <begin position="1"/>
        <end position="17"/>
    </location>
</feature>
<evidence type="ECO:0000256" key="1">
    <source>
        <dbReference type="SAM" id="MobiDB-lite"/>
    </source>
</evidence>
<evidence type="ECO:0000313" key="3">
    <source>
        <dbReference type="Proteomes" id="UP001604277"/>
    </source>
</evidence>
<gene>
    <name evidence="2" type="ORF">Fot_50861</name>
</gene>
<keyword evidence="3" id="KW-1185">Reference proteome</keyword>
<accession>A0ABD1PZH8</accession>
<comment type="caution">
    <text evidence="2">The sequence shown here is derived from an EMBL/GenBank/DDBJ whole genome shotgun (WGS) entry which is preliminary data.</text>
</comment>
<feature type="region of interest" description="Disordered" evidence="1">
    <location>
        <begin position="1"/>
        <end position="43"/>
    </location>
</feature>
<dbReference type="AlphaFoldDB" id="A0ABD1PZH8"/>
<organism evidence="2 3">
    <name type="scientific">Forsythia ovata</name>
    <dbReference type="NCBI Taxonomy" id="205694"/>
    <lineage>
        <taxon>Eukaryota</taxon>
        <taxon>Viridiplantae</taxon>
        <taxon>Streptophyta</taxon>
        <taxon>Embryophyta</taxon>
        <taxon>Tracheophyta</taxon>
        <taxon>Spermatophyta</taxon>
        <taxon>Magnoliopsida</taxon>
        <taxon>eudicotyledons</taxon>
        <taxon>Gunneridae</taxon>
        <taxon>Pentapetalae</taxon>
        <taxon>asterids</taxon>
        <taxon>lamiids</taxon>
        <taxon>Lamiales</taxon>
        <taxon>Oleaceae</taxon>
        <taxon>Forsythieae</taxon>
        <taxon>Forsythia</taxon>
    </lineage>
</organism>